<dbReference type="SUPFAM" id="SSF55874">
    <property type="entry name" value="ATPase domain of HSP90 chaperone/DNA topoisomerase II/histidine kinase"/>
    <property type="match status" value="1"/>
</dbReference>
<dbReference type="PANTHER" id="PTHR35526:SF3">
    <property type="entry name" value="ANTI-SIGMA-F FACTOR RSBW"/>
    <property type="match status" value="1"/>
</dbReference>
<dbReference type="EMBL" id="CP017157">
    <property type="protein sequence ID" value="AOP48731.1"/>
    <property type="molecule type" value="Genomic_DNA"/>
</dbReference>
<dbReference type="Gene3D" id="3.30.565.10">
    <property type="entry name" value="Histidine kinase-like ATPase, C-terminal domain"/>
    <property type="match status" value="1"/>
</dbReference>
<dbReference type="PANTHER" id="PTHR35526">
    <property type="entry name" value="ANTI-SIGMA-F FACTOR RSBW-RELATED"/>
    <property type="match status" value="1"/>
</dbReference>
<evidence type="ECO:0000313" key="3">
    <source>
        <dbReference type="EMBL" id="AOP48731.1"/>
    </source>
</evidence>
<sequence>MTQVAELPASAAEARDHVHALMATCPRPCGEDALTDALLIISELVTNAERHGGGMTGFRARVTEDHFDVTVEDASPAHPTLPGERPAGSVGGYGWHLVRRLATSVAVTPTARGKSIHVGLRLR</sequence>
<dbReference type="Pfam" id="PF13581">
    <property type="entry name" value="HATPase_c_2"/>
    <property type="match status" value="1"/>
</dbReference>
<dbReference type="KEGG" id="slc:SL103_23005"/>
<dbReference type="OrthoDB" id="5184679at2"/>
<dbReference type="InterPro" id="IPR036890">
    <property type="entry name" value="HATPase_C_sf"/>
</dbReference>
<accession>A0A1D7VPT2</accession>
<protein>
    <recommendedName>
        <fullName evidence="2">Histidine kinase/HSP90-like ATPase domain-containing protein</fullName>
    </recommendedName>
</protein>
<proteinExistence type="predicted"/>
<keyword evidence="4" id="KW-1185">Reference proteome</keyword>
<dbReference type="CDD" id="cd16936">
    <property type="entry name" value="HATPase_RsbW-like"/>
    <property type="match status" value="1"/>
</dbReference>
<dbReference type="InterPro" id="IPR050267">
    <property type="entry name" value="Anti-sigma-factor_SerPK"/>
</dbReference>
<keyword evidence="1" id="KW-0418">Kinase</keyword>
<organism evidence="3 4">
    <name type="scientific">Streptomyces lydicus</name>
    <dbReference type="NCBI Taxonomy" id="47763"/>
    <lineage>
        <taxon>Bacteria</taxon>
        <taxon>Bacillati</taxon>
        <taxon>Actinomycetota</taxon>
        <taxon>Actinomycetes</taxon>
        <taxon>Kitasatosporales</taxon>
        <taxon>Streptomycetaceae</taxon>
        <taxon>Streptomyces</taxon>
    </lineage>
</organism>
<evidence type="ECO:0000313" key="4">
    <source>
        <dbReference type="Proteomes" id="UP000094094"/>
    </source>
</evidence>
<dbReference type="AlphaFoldDB" id="A0A1D7VPT2"/>
<dbReference type="RefSeq" id="WP_069570851.1">
    <property type="nucleotide sequence ID" value="NZ_CP017157.1"/>
</dbReference>
<reference evidence="3 4" key="1">
    <citation type="submission" date="2016-09" db="EMBL/GenBank/DDBJ databases">
        <title>Complete genome sequencing of Streptomyces lydicus 103 and metabolic pathways analysis of antibiotic biosynthesis.</title>
        <authorList>
            <person name="Jia N."/>
            <person name="Ding M.-Z."/>
            <person name="Gao F."/>
            <person name="Yuan Y.-J."/>
        </authorList>
    </citation>
    <scope>NUCLEOTIDE SEQUENCE [LARGE SCALE GENOMIC DNA]</scope>
    <source>
        <strain evidence="3 4">103</strain>
    </source>
</reference>
<gene>
    <name evidence="3" type="ORF">SL103_23005</name>
</gene>
<name>A0A1D7VPT2_9ACTN</name>
<evidence type="ECO:0000259" key="2">
    <source>
        <dbReference type="Pfam" id="PF13581"/>
    </source>
</evidence>
<dbReference type="Proteomes" id="UP000094094">
    <property type="component" value="Chromosome"/>
</dbReference>
<dbReference type="InterPro" id="IPR003594">
    <property type="entry name" value="HATPase_dom"/>
</dbReference>
<keyword evidence="1" id="KW-0723">Serine/threonine-protein kinase</keyword>
<feature type="domain" description="Histidine kinase/HSP90-like ATPase" evidence="2">
    <location>
        <begin position="6"/>
        <end position="116"/>
    </location>
</feature>
<evidence type="ECO:0000256" key="1">
    <source>
        <dbReference type="ARBA" id="ARBA00022527"/>
    </source>
</evidence>
<keyword evidence="1" id="KW-0808">Transferase</keyword>
<dbReference type="GO" id="GO:0004674">
    <property type="term" value="F:protein serine/threonine kinase activity"/>
    <property type="evidence" value="ECO:0007669"/>
    <property type="project" value="UniProtKB-KW"/>
</dbReference>